<accession>A0AA86YCB2</accession>
<reference evidence="1 2" key="1">
    <citation type="submission" date="2018-08" db="EMBL/GenBank/DDBJ databases">
        <authorList>
            <consortium name="GenomeTrakr: Next Generation Sequencing Network for Food Pathogen Tracability"/>
        </authorList>
    </citation>
    <scope>NUCLEOTIDE SEQUENCE [LARGE SCALE GENOMIC DNA]</scope>
    <source>
        <strain evidence="1 2">CFSAN060999</strain>
    </source>
</reference>
<comment type="caution">
    <text evidence="1">The sequence shown here is derived from an EMBL/GenBank/DDBJ whole genome shotgun (WGS) entry which is preliminary data.</text>
</comment>
<organism evidence="1 2">
    <name type="scientific">Listeria monocytogenes</name>
    <dbReference type="NCBI Taxonomy" id="1639"/>
    <lineage>
        <taxon>Bacteria</taxon>
        <taxon>Bacillati</taxon>
        <taxon>Bacillota</taxon>
        <taxon>Bacilli</taxon>
        <taxon>Bacillales</taxon>
        <taxon>Listeriaceae</taxon>
        <taxon>Listeria</taxon>
    </lineage>
</organism>
<dbReference type="AlphaFoldDB" id="A0AA86YCB2"/>
<gene>
    <name evidence="1" type="ORF">B4X68_16060</name>
</gene>
<dbReference type="EMBL" id="AAAICE010000031">
    <property type="protein sequence ID" value="EAC3883511.1"/>
    <property type="molecule type" value="Genomic_DNA"/>
</dbReference>
<sequence length="69" mass="7743">MDKSINAHEFAITVVSANPQNGTIQEIAEKSLELYKAAYDVAINHNEPIHKKQSEARKKNTKAFLDAFN</sequence>
<dbReference type="Proteomes" id="UP000356407">
    <property type="component" value="Unassembled WGS sequence"/>
</dbReference>
<evidence type="ECO:0000313" key="1">
    <source>
        <dbReference type="EMBL" id="EAC3883511.1"/>
    </source>
</evidence>
<proteinExistence type="predicted"/>
<protein>
    <submittedName>
        <fullName evidence="1">Uncharacterized protein</fullName>
    </submittedName>
</protein>
<evidence type="ECO:0000313" key="2">
    <source>
        <dbReference type="Proteomes" id="UP000356407"/>
    </source>
</evidence>
<name>A0AA86YCB2_LISMN</name>